<evidence type="ECO:0000313" key="2">
    <source>
        <dbReference type="EMBL" id="GMG24490.1"/>
    </source>
</evidence>
<comment type="caution">
    <text evidence="2">The sequence shown here is derived from an EMBL/GenBank/DDBJ whole genome shotgun (WGS) entry which is preliminary data.</text>
</comment>
<organism evidence="2 3">
    <name type="scientific">Aspergillus oryzae</name>
    <name type="common">Yellow koji mold</name>
    <dbReference type="NCBI Taxonomy" id="5062"/>
    <lineage>
        <taxon>Eukaryota</taxon>
        <taxon>Fungi</taxon>
        <taxon>Dikarya</taxon>
        <taxon>Ascomycota</taxon>
        <taxon>Pezizomycotina</taxon>
        <taxon>Eurotiomycetes</taxon>
        <taxon>Eurotiomycetidae</taxon>
        <taxon>Eurotiales</taxon>
        <taxon>Aspergillaceae</taxon>
        <taxon>Aspergillus</taxon>
        <taxon>Aspergillus subgen. Circumdati</taxon>
    </lineage>
</organism>
<proteinExistence type="predicted"/>
<reference evidence="2" key="1">
    <citation type="submission" date="2023-04" db="EMBL/GenBank/DDBJ databases">
        <title>Aspergillus oryzae NBRC 4228.</title>
        <authorList>
            <person name="Ichikawa N."/>
            <person name="Sato H."/>
            <person name="Tonouchi N."/>
        </authorList>
    </citation>
    <scope>NUCLEOTIDE SEQUENCE</scope>
    <source>
        <strain evidence="2">NBRC 4228</strain>
    </source>
</reference>
<name>A0AAN4YAW4_ASPOZ</name>
<feature type="compositionally biased region" description="Gly residues" evidence="1">
    <location>
        <begin position="61"/>
        <end position="70"/>
    </location>
</feature>
<dbReference type="Proteomes" id="UP001165205">
    <property type="component" value="Unassembled WGS sequence"/>
</dbReference>
<gene>
    <name evidence="2" type="ORF">Aory04_000172300</name>
</gene>
<feature type="compositionally biased region" description="Low complexity" evidence="1">
    <location>
        <begin position="51"/>
        <end position="60"/>
    </location>
</feature>
<evidence type="ECO:0000256" key="1">
    <source>
        <dbReference type="SAM" id="MobiDB-lite"/>
    </source>
</evidence>
<dbReference type="EMBL" id="BSYA01000011">
    <property type="protein sequence ID" value="GMG24490.1"/>
    <property type="molecule type" value="Genomic_DNA"/>
</dbReference>
<sequence length="317" mass="31833">MSDLKGLFPSRFDGEATHSDEGSEHESTGGVDGGVGVCGAAVDGDEGGAEAGDTVETAGDAGSGAAVGGGEDLRGVGVEDAVHDVLEEGFEGGADELDVGVCAGGEAEEEDAGDQGGDDHCALAADVFDVDGVAGQDGAGDADDGGDGVVAVHGVGGLLGAAAGLFEVLGEEGVEEGRLDTFQGELGKVSCDDLLDCKSLLFDFFRVATDLVEDVLGEPGLLLVLVGNAVDSMDSLGLATTREQELRRLVEVEEEETTEEHGKGQSTQGEDQVSPPHVILLGAALDTIGNTVAGRQVTSARVCWNVGPCEQTSSAVS</sequence>
<feature type="region of interest" description="Disordered" evidence="1">
    <location>
        <begin position="1"/>
        <end position="72"/>
    </location>
</feature>
<protein>
    <submittedName>
        <fullName evidence="2">Unnamed protein product</fullName>
    </submittedName>
</protein>
<feature type="compositionally biased region" description="Basic and acidic residues" evidence="1">
    <location>
        <begin position="12"/>
        <end position="27"/>
    </location>
</feature>
<feature type="region of interest" description="Disordered" evidence="1">
    <location>
        <begin position="252"/>
        <end position="273"/>
    </location>
</feature>
<dbReference type="AlphaFoldDB" id="A0AAN4YAW4"/>
<accession>A0AAN4YAW4</accession>
<evidence type="ECO:0000313" key="3">
    <source>
        <dbReference type="Proteomes" id="UP001165205"/>
    </source>
</evidence>